<dbReference type="InterPro" id="IPR000868">
    <property type="entry name" value="Isochorismatase-like_dom"/>
</dbReference>
<accession>A0AAV7KF26</accession>
<dbReference type="EMBL" id="JAKMXF010000066">
    <property type="protein sequence ID" value="KAI6659290.1"/>
    <property type="molecule type" value="Genomic_DNA"/>
</dbReference>
<protein>
    <submittedName>
        <fullName evidence="4">Isochorismatase</fullName>
    </submittedName>
</protein>
<dbReference type="CDD" id="cd00431">
    <property type="entry name" value="cysteine_hydrolases"/>
    <property type="match status" value="1"/>
</dbReference>
<dbReference type="SUPFAM" id="SSF52499">
    <property type="entry name" value="Isochorismatase-like hydrolases"/>
    <property type="match status" value="1"/>
</dbReference>
<dbReference type="PANTHER" id="PTHR43540:SF1">
    <property type="entry name" value="ISOCHORISMATASE HYDROLASE"/>
    <property type="match status" value="1"/>
</dbReference>
<feature type="domain" description="Isochorismatase-like" evidence="3">
    <location>
        <begin position="20"/>
        <end position="202"/>
    </location>
</feature>
<reference evidence="4 5" key="1">
    <citation type="journal article" date="2023" name="BMC Biol.">
        <title>The compact genome of the sponge Oopsacas minuta (Hexactinellida) is lacking key metazoan core genes.</title>
        <authorList>
            <person name="Santini S."/>
            <person name="Schenkelaars Q."/>
            <person name="Jourda C."/>
            <person name="Duchesne M."/>
            <person name="Belahbib H."/>
            <person name="Rocher C."/>
            <person name="Selva M."/>
            <person name="Riesgo A."/>
            <person name="Vervoort M."/>
            <person name="Leys S.P."/>
            <person name="Kodjabachian L."/>
            <person name="Le Bivic A."/>
            <person name="Borchiellini C."/>
            <person name="Claverie J.M."/>
            <person name="Renard E."/>
        </authorList>
    </citation>
    <scope>NUCLEOTIDE SEQUENCE [LARGE SCALE GENOMIC DNA]</scope>
    <source>
        <strain evidence="4">SPO-2</strain>
    </source>
</reference>
<proteinExistence type="inferred from homology"/>
<evidence type="ECO:0000313" key="4">
    <source>
        <dbReference type="EMBL" id="KAI6659290.1"/>
    </source>
</evidence>
<evidence type="ECO:0000256" key="2">
    <source>
        <dbReference type="ARBA" id="ARBA00022801"/>
    </source>
</evidence>
<evidence type="ECO:0000259" key="3">
    <source>
        <dbReference type="Pfam" id="PF00857"/>
    </source>
</evidence>
<evidence type="ECO:0000256" key="1">
    <source>
        <dbReference type="ARBA" id="ARBA00006336"/>
    </source>
</evidence>
<name>A0AAV7KF26_9METZ</name>
<comment type="caution">
    <text evidence="4">The sequence shown here is derived from an EMBL/GenBank/DDBJ whole genome shotgun (WGS) entry which is preliminary data.</text>
</comment>
<organism evidence="4 5">
    <name type="scientific">Oopsacas minuta</name>
    <dbReference type="NCBI Taxonomy" id="111878"/>
    <lineage>
        <taxon>Eukaryota</taxon>
        <taxon>Metazoa</taxon>
        <taxon>Porifera</taxon>
        <taxon>Hexactinellida</taxon>
        <taxon>Hexasterophora</taxon>
        <taxon>Lyssacinosida</taxon>
        <taxon>Leucopsacidae</taxon>
        <taxon>Oopsacas</taxon>
    </lineage>
</organism>
<evidence type="ECO:0000313" key="5">
    <source>
        <dbReference type="Proteomes" id="UP001165289"/>
    </source>
</evidence>
<gene>
    <name evidence="4" type="ORF">LOD99_14961</name>
</gene>
<comment type="similarity">
    <text evidence="1">Belongs to the isochorismatase family.</text>
</comment>
<dbReference type="Gene3D" id="3.40.50.850">
    <property type="entry name" value="Isochorismatase-like"/>
    <property type="match status" value="1"/>
</dbReference>
<dbReference type="AlphaFoldDB" id="A0AAV7KF26"/>
<keyword evidence="2" id="KW-0378">Hydrolase</keyword>
<dbReference type="InterPro" id="IPR036380">
    <property type="entry name" value="Isochorismatase-like_sf"/>
</dbReference>
<keyword evidence="5" id="KW-1185">Reference proteome</keyword>
<dbReference type="InterPro" id="IPR050272">
    <property type="entry name" value="Isochorismatase-like_hydrls"/>
</dbReference>
<dbReference type="Pfam" id="PF00857">
    <property type="entry name" value="Isochorismatase"/>
    <property type="match status" value="1"/>
</dbReference>
<dbReference type="PANTHER" id="PTHR43540">
    <property type="entry name" value="PEROXYUREIDOACRYLATE/UREIDOACRYLATE AMIDOHYDROLASE-RELATED"/>
    <property type="match status" value="1"/>
</dbReference>
<sequence>MASFTPNISIREAPLQPKQSAILFVDIQNYSLHSEGIIYKELEKNPISFTYFQSQIPQNISNWQKLLKTFRQAKIEVLYTVIENLTFDGRDRSLDYKISGLNIPKGSFDGKVIDELQPINDEIVFPKSSSNVFVSTNIHYILGNLGVKQLVIVGALTDQCVDSAVRDACDLGYLVTLVSDACITRTKERHDSSLRNIKGYCRQRTTDELVAEVENLLKL</sequence>
<dbReference type="GO" id="GO:0016787">
    <property type="term" value="F:hydrolase activity"/>
    <property type="evidence" value="ECO:0007669"/>
    <property type="project" value="UniProtKB-KW"/>
</dbReference>
<dbReference type="Proteomes" id="UP001165289">
    <property type="component" value="Unassembled WGS sequence"/>
</dbReference>